<dbReference type="Gene3D" id="3.40.50.150">
    <property type="entry name" value="Vaccinia Virus protein VP39"/>
    <property type="match status" value="1"/>
</dbReference>
<dbReference type="Gene3D" id="3.90.550.10">
    <property type="entry name" value="Spore Coat Polysaccharide Biosynthesis Protein SpsA, Chain A"/>
    <property type="match status" value="1"/>
</dbReference>
<reference evidence="2" key="1">
    <citation type="journal article" date="2015" name="Nature">
        <title>Complex archaea that bridge the gap between prokaryotes and eukaryotes.</title>
        <authorList>
            <person name="Spang A."/>
            <person name="Saw J.H."/>
            <person name="Jorgensen S.L."/>
            <person name="Zaremba-Niedzwiedzka K."/>
            <person name="Martijn J."/>
            <person name="Lind A.E."/>
            <person name="van Eijk R."/>
            <person name="Schleper C."/>
            <person name="Guy L."/>
            <person name="Ettema T.J."/>
        </authorList>
    </citation>
    <scope>NUCLEOTIDE SEQUENCE</scope>
</reference>
<dbReference type="EMBL" id="LAZR01016665">
    <property type="protein sequence ID" value="KKM03507.1"/>
    <property type="molecule type" value="Genomic_DNA"/>
</dbReference>
<dbReference type="InterPro" id="IPR013216">
    <property type="entry name" value="Methyltransf_11"/>
</dbReference>
<dbReference type="SUPFAM" id="SSF53448">
    <property type="entry name" value="Nucleotide-diphospho-sugar transferases"/>
    <property type="match status" value="1"/>
</dbReference>
<dbReference type="AlphaFoldDB" id="A0A0F9HJZ7"/>
<evidence type="ECO:0000313" key="2">
    <source>
        <dbReference type="EMBL" id="KKM03507.1"/>
    </source>
</evidence>
<accession>A0A0F9HJZ7</accession>
<dbReference type="InterPro" id="IPR029044">
    <property type="entry name" value="Nucleotide-diphossugar_trans"/>
</dbReference>
<proteinExistence type="predicted"/>
<dbReference type="SUPFAM" id="SSF53335">
    <property type="entry name" value="S-adenosyl-L-methionine-dependent methyltransferases"/>
    <property type="match status" value="1"/>
</dbReference>
<dbReference type="GO" id="GO:0008757">
    <property type="term" value="F:S-adenosylmethionine-dependent methyltransferase activity"/>
    <property type="evidence" value="ECO:0007669"/>
    <property type="project" value="InterPro"/>
</dbReference>
<sequence>MAKIDPLIALAIPTWGKVSISWASAMRHLGGPLGANTVELSPVVGKPIAEARNELMEAAIQNNCDYILFVGDDVLLPPGALNELLQRTWDNADVHLVTGMYWTKTWPTQPYIWRGIQRGPYLDWKHGEFFELDYAGCDCLLIRLTPEMKALGPDWFSTEWTWEGGKEGPALLATEDFYFYTKARKAGFKLWCDSNVQCIHEDRNSGQQFALTTDMPQYESGKEPELPDAETDAAPLVKLAELGAGVSSPFFGHADRVKVVRFDGNEKVNPNYRCDLRHLPVDDQSFDVVHSRHVLEHFGRAEVMKVLREWTRILRVGGEFRLSVPNIIAAMRNIILMEEGVIEPDRYPFWQLYGRQADESDFHKNGFTPKRLKLLLERLAIFEDIEVVTGDGEDGEMNLYATARKVSHVSPKALLPDWDEIAKKEGIEIPGRNNGSVEAAFEEAVVAGGE</sequence>
<dbReference type="Pfam" id="PF08241">
    <property type="entry name" value="Methyltransf_11"/>
    <property type="match status" value="1"/>
</dbReference>
<gene>
    <name evidence="2" type="ORF">LCGC14_1773720</name>
</gene>
<name>A0A0F9HJZ7_9ZZZZ</name>
<evidence type="ECO:0000259" key="1">
    <source>
        <dbReference type="Pfam" id="PF08241"/>
    </source>
</evidence>
<dbReference type="InterPro" id="IPR029063">
    <property type="entry name" value="SAM-dependent_MTases_sf"/>
</dbReference>
<dbReference type="CDD" id="cd00761">
    <property type="entry name" value="Glyco_tranf_GTA_type"/>
    <property type="match status" value="1"/>
</dbReference>
<feature type="domain" description="Methyltransferase type 11" evidence="1">
    <location>
        <begin position="272"/>
        <end position="320"/>
    </location>
</feature>
<organism evidence="2">
    <name type="scientific">marine sediment metagenome</name>
    <dbReference type="NCBI Taxonomy" id="412755"/>
    <lineage>
        <taxon>unclassified sequences</taxon>
        <taxon>metagenomes</taxon>
        <taxon>ecological metagenomes</taxon>
    </lineage>
</organism>
<comment type="caution">
    <text evidence="2">The sequence shown here is derived from an EMBL/GenBank/DDBJ whole genome shotgun (WGS) entry which is preliminary data.</text>
</comment>
<protein>
    <recommendedName>
        <fullName evidence="1">Methyltransferase type 11 domain-containing protein</fullName>
    </recommendedName>
</protein>
<dbReference type="CDD" id="cd02440">
    <property type="entry name" value="AdoMet_MTases"/>
    <property type="match status" value="1"/>
</dbReference>